<accession>A0AAX4HVQ2</accession>
<organism evidence="2 3">
    <name type="scientific">Colletotrichum destructivum</name>
    <dbReference type="NCBI Taxonomy" id="34406"/>
    <lineage>
        <taxon>Eukaryota</taxon>
        <taxon>Fungi</taxon>
        <taxon>Dikarya</taxon>
        <taxon>Ascomycota</taxon>
        <taxon>Pezizomycotina</taxon>
        <taxon>Sordariomycetes</taxon>
        <taxon>Hypocreomycetidae</taxon>
        <taxon>Glomerellales</taxon>
        <taxon>Glomerellaceae</taxon>
        <taxon>Colletotrichum</taxon>
        <taxon>Colletotrichum destructivum species complex</taxon>
    </lineage>
</organism>
<evidence type="ECO:0000313" key="2">
    <source>
        <dbReference type="EMBL" id="WQF75109.1"/>
    </source>
</evidence>
<evidence type="ECO:0000313" key="3">
    <source>
        <dbReference type="Proteomes" id="UP001322277"/>
    </source>
</evidence>
<dbReference type="EMBL" id="CP137305">
    <property type="protein sequence ID" value="WQF75109.1"/>
    <property type="molecule type" value="Genomic_DNA"/>
</dbReference>
<keyword evidence="3" id="KW-1185">Reference proteome</keyword>
<feature type="region of interest" description="Disordered" evidence="1">
    <location>
        <begin position="1"/>
        <end position="24"/>
    </location>
</feature>
<name>A0AAX4HVQ2_9PEZI</name>
<dbReference type="AlphaFoldDB" id="A0AAX4HVQ2"/>
<sequence>MTRWSVSRMAPKLSPEDQQKLDKCDTELSITSRRESVLQRARWSASRMAQKLSPENQQKLDQRDAGPKMNRFDARHGRSSDDVAGKMSGRTWRSVSFNRRQLFRWLEVIPMYGPFLRAASQVLIDDTDVVTEPIITELTLR</sequence>
<feature type="region of interest" description="Disordered" evidence="1">
    <location>
        <begin position="46"/>
        <end position="86"/>
    </location>
</feature>
<dbReference type="GeneID" id="87936626"/>
<evidence type="ECO:0000256" key="1">
    <source>
        <dbReference type="SAM" id="MobiDB-lite"/>
    </source>
</evidence>
<feature type="compositionally biased region" description="Basic and acidic residues" evidence="1">
    <location>
        <begin position="14"/>
        <end position="24"/>
    </location>
</feature>
<proteinExistence type="predicted"/>
<dbReference type="KEGG" id="cdet:87936626"/>
<feature type="compositionally biased region" description="Basic and acidic residues" evidence="1">
    <location>
        <begin position="58"/>
        <end position="84"/>
    </location>
</feature>
<gene>
    <name evidence="2" type="ORF">CDEST_00123</name>
</gene>
<reference evidence="3" key="1">
    <citation type="journal article" date="2023" name="bioRxiv">
        <title>Complete genome of the Medicago anthracnose fungus, Colletotrichum destructivum, reveals a mini-chromosome-like region within a core chromosome.</title>
        <authorList>
            <person name="Lapalu N."/>
            <person name="Simon A."/>
            <person name="Lu A."/>
            <person name="Plaumann P.-L."/>
            <person name="Amselem J."/>
            <person name="Pigne S."/>
            <person name="Auger A."/>
            <person name="Koch C."/>
            <person name="Dallery J.-F."/>
            <person name="O'Connell R.J."/>
        </authorList>
    </citation>
    <scope>NUCLEOTIDE SEQUENCE [LARGE SCALE GENOMIC DNA]</scope>
    <source>
        <strain evidence="3">CBS 520.97</strain>
    </source>
</reference>
<dbReference type="RefSeq" id="XP_062772333.1">
    <property type="nucleotide sequence ID" value="XM_062916282.1"/>
</dbReference>
<dbReference type="Proteomes" id="UP001322277">
    <property type="component" value="Chromosome 1"/>
</dbReference>
<protein>
    <submittedName>
        <fullName evidence="2">Uncharacterized protein</fullName>
    </submittedName>
</protein>